<gene>
    <name evidence="5" type="ORF">SCABRO_00329</name>
</gene>
<comment type="caution">
    <text evidence="5">The sequence shown here is derived from an EMBL/GenBank/DDBJ whole genome shotgun (WGS) entry which is preliminary data.</text>
</comment>
<dbReference type="Gene3D" id="3.40.50.970">
    <property type="match status" value="1"/>
</dbReference>
<dbReference type="InterPro" id="IPR033412">
    <property type="entry name" value="PFOR_II"/>
</dbReference>
<sequence length="570" mass="62996">MPFDFNITIAGSAGQGLQTIAGILTKVLAGNGYHLFTSQDYMSRIRGGHNFTNIRVSDKPVYSPTVTSQLLVALDQESVEVHYQSLTGPAIIVHDSDTITVKKARNIQIVAVPLTKLSNESGSPVYINSVAAGVLFSLLRLDLKELVGFLETRFAEKSPEQIKGNINAATKGFTYTSENYQNIKTTIGTVRKKNRMLINGAESIAIGMIAGGVRFISAYPMSPSTGIFIYITGKARKFGIISEQAEDEIAACNMALGAGAAGARSAVTTSGGGLSLMCEGISLAGAAEIPVVIANMQRPGPATGFPTRTAQEDLDLVLNIGHGEFPRFIFAPGTAEEAFYTSIHAMNLAEKYQVPVFILGDQHLVDSSITLDKLNPNRVKYKSYMVKSGNLKKPYLRYKNTKSGVSPLAYYGQDKVTFIVDSHVHTEDGHISEDMVVAEKLTEKRFRKINGMKKEFYGPQYYGPQNAETLFVSWGSTYGAVRETIDYLLEKKKSVAMIHYNKIWPFPVEESIRLLKSRKDIRVVENNYQAQFNRLLKRETGIDTGEPVLRYDGRPFDVQYIIEKFEKRQK</sequence>
<dbReference type="InterPro" id="IPR050722">
    <property type="entry name" value="Pyruvate:ferred/Flavod_OxRd"/>
</dbReference>
<dbReference type="GO" id="GO:0006979">
    <property type="term" value="P:response to oxidative stress"/>
    <property type="evidence" value="ECO:0007669"/>
    <property type="project" value="TreeGrafter"/>
</dbReference>
<dbReference type="Pfam" id="PF01855">
    <property type="entry name" value="POR_N"/>
    <property type="match status" value="1"/>
</dbReference>
<protein>
    <submittedName>
        <fullName evidence="5">2-oxoglutarate ferredoxin oxidoreductase alpha subunit</fullName>
    </submittedName>
</protein>
<dbReference type="AlphaFoldDB" id="A0A0B0ELJ7"/>
<evidence type="ECO:0000256" key="1">
    <source>
        <dbReference type="ARBA" id="ARBA00023002"/>
    </source>
</evidence>
<dbReference type="Pfam" id="PF01558">
    <property type="entry name" value="POR"/>
    <property type="match status" value="1"/>
</dbReference>
<dbReference type="SUPFAM" id="SSF52518">
    <property type="entry name" value="Thiamin diphosphate-binding fold (THDP-binding)"/>
    <property type="match status" value="1"/>
</dbReference>
<dbReference type="FunFam" id="3.40.50.970:FF:000022">
    <property type="entry name" value="2-oxoglutarate ferredoxin oxidoreductase alpha subunit"/>
    <property type="match status" value="1"/>
</dbReference>
<evidence type="ECO:0000259" key="2">
    <source>
        <dbReference type="Pfam" id="PF01558"/>
    </source>
</evidence>
<dbReference type="InterPro" id="IPR029061">
    <property type="entry name" value="THDP-binding"/>
</dbReference>
<dbReference type="Gene3D" id="3.40.50.920">
    <property type="match status" value="1"/>
</dbReference>
<dbReference type="NCBIfam" id="TIGR03710">
    <property type="entry name" value="OAFO_sf"/>
    <property type="match status" value="1"/>
</dbReference>
<dbReference type="Proteomes" id="UP000030652">
    <property type="component" value="Unassembled WGS sequence"/>
</dbReference>
<dbReference type="InterPro" id="IPR009014">
    <property type="entry name" value="Transketo_C/PFOR_II"/>
</dbReference>
<dbReference type="GO" id="GO:0016903">
    <property type="term" value="F:oxidoreductase activity, acting on the aldehyde or oxo group of donors"/>
    <property type="evidence" value="ECO:0007669"/>
    <property type="project" value="InterPro"/>
</dbReference>
<feature type="domain" description="Pyruvate/ketoisovalerate oxidoreductase catalytic" evidence="2">
    <location>
        <begin position="13"/>
        <end position="173"/>
    </location>
</feature>
<dbReference type="SUPFAM" id="SSF52922">
    <property type="entry name" value="TK C-terminal domain-like"/>
    <property type="match status" value="1"/>
</dbReference>
<dbReference type="Gene3D" id="3.40.920.10">
    <property type="entry name" value="Pyruvate-ferredoxin oxidoreductase, PFOR, domain III"/>
    <property type="match status" value="1"/>
</dbReference>
<dbReference type="InterPro" id="IPR019752">
    <property type="entry name" value="Pyrv/ketoisovalerate_OxRed_cat"/>
</dbReference>
<evidence type="ECO:0000313" key="6">
    <source>
        <dbReference type="Proteomes" id="UP000030652"/>
    </source>
</evidence>
<keyword evidence="1" id="KW-0560">Oxidoreductase</keyword>
<dbReference type="PANTHER" id="PTHR32154">
    <property type="entry name" value="PYRUVATE-FLAVODOXIN OXIDOREDUCTASE-RELATED"/>
    <property type="match status" value="1"/>
</dbReference>
<feature type="domain" description="Pyruvate flavodoxin/ferredoxin oxidoreductase pyrimidine binding" evidence="3">
    <location>
        <begin position="207"/>
        <end position="435"/>
    </location>
</feature>
<name>A0A0B0ELJ7_9BACT</name>
<dbReference type="SUPFAM" id="SSF53323">
    <property type="entry name" value="Pyruvate-ferredoxin oxidoreductase, PFOR, domain III"/>
    <property type="match status" value="1"/>
</dbReference>
<evidence type="ECO:0000259" key="4">
    <source>
        <dbReference type="Pfam" id="PF17147"/>
    </source>
</evidence>
<proteinExistence type="predicted"/>
<dbReference type="InterPro" id="IPR002869">
    <property type="entry name" value="Pyrv_flavodox_OxRed_cen"/>
</dbReference>
<dbReference type="PANTHER" id="PTHR32154:SF20">
    <property type="entry name" value="2-OXOGLUTARATE OXIDOREDUCTASE SUBUNIT KORA"/>
    <property type="match status" value="1"/>
</dbReference>
<organism evidence="5 6">
    <name type="scientific">Candidatus Scalindua brodae</name>
    <dbReference type="NCBI Taxonomy" id="237368"/>
    <lineage>
        <taxon>Bacteria</taxon>
        <taxon>Pseudomonadati</taxon>
        <taxon>Planctomycetota</taxon>
        <taxon>Candidatus Brocadiia</taxon>
        <taxon>Candidatus Brocadiales</taxon>
        <taxon>Candidatus Scalinduaceae</taxon>
        <taxon>Candidatus Scalindua</taxon>
    </lineage>
</organism>
<reference evidence="5 6" key="1">
    <citation type="submission" date="2014-10" db="EMBL/GenBank/DDBJ databases">
        <title>Draft genome of anammox bacterium scalindua brodae, obtained using differential coverage binning of sequence data from two enrichment reactors.</title>
        <authorList>
            <person name="Speth D.R."/>
            <person name="Russ L."/>
            <person name="Kartal B."/>
            <person name="Op den Camp H.J."/>
            <person name="Dutilh B.E."/>
            <person name="Jetten M.S."/>
        </authorList>
    </citation>
    <scope>NUCLEOTIDE SEQUENCE [LARGE SCALE GENOMIC DNA]</scope>
    <source>
        <strain evidence="5">RU1</strain>
    </source>
</reference>
<feature type="domain" description="Pyruvate:ferredoxin oxidoreductase core" evidence="4">
    <location>
        <begin position="467"/>
        <end position="533"/>
    </location>
</feature>
<evidence type="ECO:0000259" key="3">
    <source>
        <dbReference type="Pfam" id="PF01855"/>
    </source>
</evidence>
<accession>A0A0B0ELJ7</accession>
<dbReference type="eggNOG" id="COG0674">
    <property type="taxonomic scope" value="Bacteria"/>
</dbReference>
<dbReference type="InterPro" id="IPR002880">
    <property type="entry name" value="Pyrv_Fd/Flavodoxin_OxRdtase_N"/>
</dbReference>
<dbReference type="EMBL" id="JRYO01000029">
    <property type="protein sequence ID" value="KHE93912.1"/>
    <property type="molecule type" value="Genomic_DNA"/>
</dbReference>
<dbReference type="CDD" id="cd07034">
    <property type="entry name" value="TPP_PYR_PFOR_IOR-alpha_like"/>
    <property type="match status" value="1"/>
</dbReference>
<dbReference type="Pfam" id="PF17147">
    <property type="entry name" value="PFOR_II"/>
    <property type="match status" value="1"/>
</dbReference>
<dbReference type="PATRIC" id="fig|237368.3.peg.361"/>
<dbReference type="eggNOG" id="COG1014">
    <property type="taxonomic scope" value="Bacteria"/>
</dbReference>
<evidence type="ECO:0000313" key="5">
    <source>
        <dbReference type="EMBL" id="KHE93912.1"/>
    </source>
</evidence>
<dbReference type="InterPro" id="IPR022367">
    <property type="entry name" value="2-oxoacid/accept_OxRdtase_asu"/>
</dbReference>